<dbReference type="PANTHER" id="PTHR43791">
    <property type="entry name" value="PERMEASE-RELATED"/>
    <property type="match status" value="1"/>
</dbReference>
<keyword evidence="5 6" id="KW-0472">Membrane</keyword>
<feature type="transmembrane region" description="Helical" evidence="6">
    <location>
        <begin position="119"/>
        <end position="138"/>
    </location>
</feature>
<feature type="transmembrane region" description="Helical" evidence="6">
    <location>
        <begin position="326"/>
        <end position="348"/>
    </location>
</feature>
<evidence type="ECO:0008006" key="9">
    <source>
        <dbReference type="Google" id="ProtNLM"/>
    </source>
</evidence>
<evidence type="ECO:0000256" key="3">
    <source>
        <dbReference type="ARBA" id="ARBA00022692"/>
    </source>
</evidence>
<feature type="transmembrane region" description="Helical" evidence="6">
    <location>
        <begin position="144"/>
        <end position="164"/>
    </location>
</feature>
<dbReference type="Pfam" id="PF07690">
    <property type="entry name" value="MFS_1"/>
    <property type="match status" value="1"/>
</dbReference>
<dbReference type="EMBL" id="JAXLQG010000014">
    <property type="protein sequence ID" value="KAK5532759.1"/>
    <property type="molecule type" value="Genomic_DNA"/>
</dbReference>
<evidence type="ECO:0000256" key="1">
    <source>
        <dbReference type="ARBA" id="ARBA00004141"/>
    </source>
</evidence>
<dbReference type="InterPro" id="IPR036259">
    <property type="entry name" value="MFS_trans_sf"/>
</dbReference>
<evidence type="ECO:0000256" key="2">
    <source>
        <dbReference type="ARBA" id="ARBA00022448"/>
    </source>
</evidence>
<evidence type="ECO:0000313" key="8">
    <source>
        <dbReference type="Proteomes" id="UP001345827"/>
    </source>
</evidence>
<keyword evidence="8" id="KW-1185">Reference proteome</keyword>
<comment type="caution">
    <text evidence="7">The sequence shown here is derived from an EMBL/GenBank/DDBJ whole genome shotgun (WGS) entry which is preliminary data.</text>
</comment>
<dbReference type="PANTHER" id="PTHR43791:SF3">
    <property type="entry name" value="MAJOR FACILITATOR SUPERFAMILY (MFS) PROFILE DOMAIN-CONTAINING PROTEIN"/>
    <property type="match status" value="1"/>
</dbReference>
<feature type="transmembrane region" description="Helical" evidence="6">
    <location>
        <begin position="360"/>
        <end position="380"/>
    </location>
</feature>
<evidence type="ECO:0000256" key="4">
    <source>
        <dbReference type="ARBA" id="ARBA00022989"/>
    </source>
</evidence>
<proteinExistence type="predicted"/>
<organism evidence="7 8">
    <name type="scientific">Vermiconidia calcicola</name>
    <dbReference type="NCBI Taxonomy" id="1690605"/>
    <lineage>
        <taxon>Eukaryota</taxon>
        <taxon>Fungi</taxon>
        <taxon>Dikarya</taxon>
        <taxon>Ascomycota</taxon>
        <taxon>Pezizomycotina</taxon>
        <taxon>Dothideomycetes</taxon>
        <taxon>Dothideomycetidae</taxon>
        <taxon>Mycosphaerellales</taxon>
        <taxon>Extremaceae</taxon>
        <taxon>Vermiconidia</taxon>
    </lineage>
</organism>
<dbReference type="AlphaFoldDB" id="A0AAV9Q464"/>
<dbReference type="Gene3D" id="1.20.1250.20">
    <property type="entry name" value="MFS general substrate transporter like domains"/>
    <property type="match status" value="2"/>
</dbReference>
<dbReference type="GO" id="GO:0022857">
    <property type="term" value="F:transmembrane transporter activity"/>
    <property type="evidence" value="ECO:0007669"/>
    <property type="project" value="InterPro"/>
</dbReference>
<dbReference type="SUPFAM" id="SSF103473">
    <property type="entry name" value="MFS general substrate transporter"/>
    <property type="match status" value="1"/>
</dbReference>
<gene>
    <name evidence="7" type="ORF">LTR25_007463</name>
</gene>
<feature type="transmembrane region" description="Helical" evidence="6">
    <location>
        <begin position="212"/>
        <end position="234"/>
    </location>
</feature>
<feature type="transmembrane region" description="Helical" evidence="6">
    <location>
        <begin position="420"/>
        <end position="440"/>
    </location>
</feature>
<feature type="transmembrane region" description="Helical" evidence="6">
    <location>
        <begin position="386"/>
        <end position="408"/>
    </location>
</feature>
<keyword evidence="4 6" id="KW-1133">Transmembrane helix</keyword>
<protein>
    <recommendedName>
        <fullName evidence="9">Major facilitator superfamily (MFS) profile domain-containing protein</fullName>
    </recommendedName>
</protein>
<comment type="subcellular location">
    <subcellularLocation>
        <location evidence="1">Membrane</location>
        <topology evidence="1">Multi-pass membrane protein</topology>
    </subcellularLocation>
</comment>
<feature type="transmembrane region" description="Helical" evidence="6">
    <location>
        <begin position="176"/>
        <end position="200"/>
    </location>
</feature>
<evidence type="ECO:0000256" key="5">
    <source>
        <dbReference type="ARBA" id="ARBA00023136"/>
    </source>
</evidence>
<feature type="transmembrane region" description="Helical" evidence="6">
    <location>
        <begin position="89"/>
        <end position="107"/>
    </location>
</feature>
<feature type="transmembrane region" description="Helical" evidence="6">
    <location>
        <begin position="299"/>
        <end position="320"/>
    </location>
</feature>
<keyword evidence="3 6" id="KW-0812">Transmembrane</keyword>
<evidence type="ECO:0000313" key="7">
    <source>
        <dbReference type="EMBL" id="KAK5532759.1"/>
    </source>
</evidence>
<accession>A0AAV9Q464</accession>
<dbReference type="InterPro" id="IPR011701">
    <property type="entry name" value="MFS"/>
</dbReference>
<reference evidence="7 8" key="1">
    <citation type="submission" date="2023-06" db="EMBL/GenBank/DDBJ databases">
        <title>Black Yeasts Isolated from many extreme environments.</title>
        <authorList>
            <person name="Coleine C."/>
            <person name="Stajich J.E."/>
            <person name="Selbmann L."/>
        </authorList>
    </citation>
    <scope>NUCLEOTIDE SEQUENCE [LARGE SCALE GENOMIC DNA]</scope>
    <source>
        <strain evidence="7 8">CCFEE 5887</strain>
    </source>
</reference>
<keyword evidence="2" id="KW-0813">Transport</keyword>
<name>A0AAV9Q464_9PEZI</name>
<dbReference type="Proteomes" id="UP001345827">
    <property type="component" value="Unassembled WGS sequence"/>
</dbReference>
<dbReference type="GO" id="GO:0016020">
    <property type="term" value="C:membrane"/>
    <property type="evidence" value="ECO:0007669"/>
    <property type="project" value="UniProtKB-SubCell"/>
</dbReference>
<feature type="transmembrane region" description="Helical" evidence="6">
    <location>
        <begin position="51"/>
        <end position="69"/>
    </location>
</feature>
<evidence type="ECO:0000256" key="6">
    <source>
        <dbReference type="SAM" id="Phobius"/>
    </source>
</evidence>
<sequence>MSAIHVDQEPKFDAAHMEFEEKPADYAQELGAPQQDHVIDTQVEKRIKRKIDARLLPILGLMYTFSLIDRTNLGGARISGLDQAVDLDVGNRASTIILVFYVGYVIFELPSNIVLKKLGAANWLSFLGVAWGVISLGVGFSKNWGTVAVLRVLLGVLEAAAVGFQPEQTSLTDFDFRRIAVFFMTASFLSSFSNILAYGLTQIASNPELDGWKWIFIVEGAITIGLAILARFIIVDFPESPRNKFLTPDEVRVVTNRLLAERGTAEGGKVTWKVIKETILDWQVWTMYADEWGLERFSACVYMSGSCGTYGFLFFLPLILRKGLGYSQSLSFCLTAPPAAVAVIYALTISWAADKYRVRGPFILMHCVLGIVGLCMIGFLDPPTPRYIGSFLGECGTNGLIVTGLAWGQNNVRGDAKRSVATAIQVMMAAVGGIYSALVFRQQDAPNYVPGLVATGALMLLAAVLTLITCPLLIRANRKADRGEKVIEGAPDFRYTW</sequence>
<feature type="transmembrane region" description="Helical" evidence="6">
    <location>
        <begin position="452"/>
        <end position="474"/>
    </location>
</feature>